<evidence type="ECO:0000313" key="2">
    <source>
        <dbReference type="EMBL" id="MBA4494281.1"/>
    </source>
</evidence>
<dbReference type="RefSeq" id="WP_181751522.1">
    <property type="nucleotide sequence ID" value="NZ_JACEIQ010000006.1"/>
</dbReference>
<reference evidence="2 3" key="1">
    <citation type="submission" date="2020-07" db="EMBL/GenBank/DDBJ databases">
        <authorList>
            <person name="Feng H."/>
        </authorList>
    </citation>
    <scope>NUCLEOTIDE SEQUENCE [LARGE SCALE GENOMIC DNA]</scope>
    <source>
        <strain evidence="3">s-10</strain>
    </source>
</reference>
<proteinExistence type="predicted"/>
<sequence length="77" mass="9153">MKVICILCDQPFIPDKFTEKKLRKHPHRIQLCPDCYVRIKNQVLKRQRHQQEDPPTAEARAAQTPELHEETNLYSND</sequence>
<dbReference type="Proteomes" id="UP000535491">
    <property type="component" value="Unassembled WGS sequence"/>
</dbReference>
<accession>A0A7W2A790</accession>
<dbReference type="InterPro" id="IPR019241">
    <property type="entry name" value="DUF2197"/>
</dbReference>
<gene>
    <name evidence="2" type="ORF">H1191_08180</name>
</gene>
<evidence type="ECO:0000256" key="1">
    <source>
        <dbReference type="SAM" id="MobiDB-lite"/>
    </source>
</evidence>
<protein>
    <submittedName>
        <fullName evidence="2">DUF2197 domain-containing protein</fullName>
    </submittedName>
</protein>
<dbReference type="EMBL" id="JACEIQ010000006">
    <property type="protein sequence ID" value="MBA4494281.1"/>
    <property type="molecule type" value="Genomic_DNA"/>
</dbReference>
<organism evidence="2 3">
    <name type="scientific">Paenactinomyces guangxiensis</name>
    <dbReference type="NCBI Taxonomy" id="1490290"/>
    <lineage>
        <taxon>Bacteria</taxon>
        <taxon>Bacillati</taxon>
        <taxon>Bacillota</taxon>
        <taxon>Bacilli</taxon>
        <taxon>Bacillales</taxon>
        <taxon>Thermoactinomycetaceae</taxon>
        <taxon>Paenactinomyces</taxon>
    </lineage>
</organism>
<dbReference type="Pfam" id="PF09963">
    <property type="entry name" value="DUF2197"/>
    <property type="match status" value="1"/>
</dbReference>
<evidence type="ECO:0000313" key="3">
    <source>
        <dbReference type="Proteomes" id="UP000535491"/>
    </source>
</evidence>
<comment type="caution">
    <text evidence="2">The sequence shown here is derived from an EMBL/GenBank/DDBJ whole genome shotgun (WGS) entry which is preliminary data.</text>
</comment>
<dbReference type="AlphaFoldDB" id="A0A7W2A790"/>
<name>A0A7W2A790_9BACL</name>
<keyword evidence="3" id="KW-1185">Reference proteome</keyword>
<feature type="region of interest" description="Disordered" evidence="1">
    <location>
        <begin position="46"/>
        <end position="77"/>
    </location>
</feature>